<evidence type="ECO:0000313" key="1">
    <source>
        <dbReference type="EMBL" id="KAJ7409200.1"/>
    </source>
</evidence>
<organism evidence="1 2">
    <name type="scientific">Willisornis vidua</name>
    <name type="common">Xingu scale-backed antbird</name>
    <dbReference type="NCBI Taxonomy" id="1566151"/>
    <lineage>
        <taxon>Eukaryota</taxon>
        <taxon>Metazoa</taxon>
        <taxon>Chordata</taxon>
        <taxon>Craniata</taxon>
        <taxon>Vertebrata</taxon>
        <taxon>Euteleostomi</taxon>
        <taxon>Archelosauria</taxon>
        <taxon>Archosauria</taxon>
        <taxon>Dinosauria</taxon>
        <taxon>Saurischia</taxon>
        <taxon>Theropoda</taxon>
        <taxon>Coelurosauria</taxon>
        <taxon>Aves</taxon>
        <taxon>Neognathae</taxon>
        <taxon>Neoaves</taxon>
        <taxon>Telluraves</taxon>
        <taxon>Australaves</taxon>
        <taxon>Passeriformes</taxon>
        <taxon>Thamnophilidae</taxon>
        <taxon>Willisornis</taxon>
    </lineage>
</organism>
<proteinExistence type="predicted"/>
<keyword evidence="2" id="KW-1185">Reference proteome</keyword>
<name>A0ABQ9CU03_9PASS</name>
<protein>
    <submittedName>
        <fullName evidence="1">Uncharacterized protein</fullName>
    </submittedName>
</protein>
<sequence length="79" mass="8826">MASYVDNSFRQAVMKNPAERSPQVEKVSRILIGISEERGNVSDALFYSGTSLTYALISFYTIKNAFDHVMSPNTLCSEK</sequence>
<comment type="caution">
    <text evidence="1">The sequence shown here is derived from an EMBL/GenBank/DDBJ whole genome shotgun (WGS) entry which is preliminary data.</text>
</comment>
<accession>A0ABQ9CU03</accession>
<reference evidence="1" key="1">
    <citation type="submission" date="2019-10" db="EMBL/GenBank/DDBJ databases">
        <authorList>
            <person name="Soares A.E.R."/>
            <person name="Aleixo A."/>
            <person name="Schneider P."/>
            <person name="Miyaki C.Y."/>
            <person name="Schneider M.P."/>
            <person name="Mello C."/>
            <person name="Vasconcelos A.T.R."/>
        </authorList>
    </citation>
    <scope>NUCLEOTIDE SEQUENCE</scope>
    <source>
        <tissue evidence="1">Muscle</tissue>
    </source>
</reference>
<gene>
    <name evidence="1" type="ORF">WISP_116231</name>
</gene>
<dbReference type="EMBL" id="WHWB01034488">
    <property type="protein sequence ID" value="KAJ7409200.1"/>
    <property type="molecule type" value="Genomic_DNA"/>
</dbReference>
<evidence type="ECO:0000313" key="2">
    <source>
        <dbReference type="Proteomes" id="UP001145742"/>
    </source>
</evidence>
<dbReference type="Proteomes" id="UP001145742">
    <property type="component" value="Unassembled WGS sequence"/>
</dbReference>